<protein>
    <submittedName>
        <fullName evidence="4">Uncharacterized protein</fullName>
    </submittedName>
</protein>
<keyword evidence="3" id="KW-0560">Oxidoreductase</keyword>
<comment type="similarity">
    <text evidence="1">Belongs to the short-chain dehydrogenases/reductases (SDR) family.</text>
</comment>
<dbReference type="OrthoDB" id="1933717at2759"/>
<dbReference type="InterPro" id="IPR002347">
    <property type="entry name" value="SDR_fam"/>
</dbReference>
<gene>
    <name evidence="4" type="ORF">BKA55DRAFT_588479</name>
</gene>
<evidence type="ECO:0000256" key="1">
    <source>
        <dbReference type="ARBA" id="ARBA00006484"/>
    </source>
</evidence>
<dbReference type="GO" id="GO:0016020">
    <property type="term" value="C:membrane"/>
    <property type="evidence" value="ECO:0007669"/>
    <property type="project" value="TreeGrafter"/>
</dbReference>
<reference evidence="4" key="1">
    <citation type="journal article" date="2021" name="Nat. Commun.">
        <title>Genetic determinants of endophytism in the Arabidopsis root mycobiome.</title>
        <authorList>
            <person name="Mesny F."/>
            <person name="Miyauchi S."/>
            <person name="Thiergart T."/>
            <person name="Pickel B."/>
            <person name="Atanasova L."/>
            <person name="Karlsson M."/>
            <person name="Huettel B."/>
            <person name="Barry K.W."/>
            <person name="Haridas S."/>
            <person name="Chen C."/>
            <person name="Bauer D."/>
            <person name="Andreopoulos W."/>
            <person name="Pangilinan J."/>
            <person name="LaButti K."/>
            <person name="Riley R."/>
            <person name="Lipzen A."/>
            <person name="Clum A."/>
            <person name="Drula E."/>
            <person name="Henrissat B."/>
            <person name="Kohler A."/>
            <person name="Grigoriev I.V."/>
            <person name="Martin F.M."/>
            <person name="Hacquard S."/>
        </authorList>
    </citation>
    <scope>NUCLEOTIDE SEQUENCE</scope>
    <source>
        <strain evidence="4">MPI-CAGE-AT-0023</strain>
    </source>
</reference>
<dbReference type="Gene3D" id="3.40.50.720">
    <property type="entry name" value="NAD(P)-binding Rossmann-like Domain"/>
    <property type="match status" value="1"/>
</dbReference>
<evidence type="ECO:0000256" key="3">
    <source>
        <dbReference type="ARBA" id="ARBA00023002"/>
    </source>
</evidence>
<evidence type="ECO:0000313" key="5">
    <source>
        <dbReference type="Proteomes" id="UP000720189"/>
    </source>
</evidence>
<evidence type="ECO:0000313" key="4">
    <source>
        <dbReference type="EMBL" id="KAH7269917.1"/>
    </source>
</evidence>
<organism evidence="4 5">
    <name type="scientific">Fusarium redolens</name>
    <dbReference type="NCBI Taxonomy" id="48865"/>
    <lineage>
        <taxon>Eukaryota</taxon>
        <taxon>Fungi</taxon>
        <taxon>Dikarya</taxon>
        <taxon>Ascomycota</taxon>
        <taxon>Pezizomycotina</taxon>
        <taxon>Sordariomycetes</taxon>
        <taxon>Hypocreomycetidae</taxon>
        <taxon>Hypocreales</taxon>
        <taxon>Nectriaceae</taxon>
        <taxon>Fusarium</taxon>
        <taxon>Fusarium redolens species complex</taxon>
    </lineage>
</organism>
<dbReference type="RefSeq" id="XP_046056685.1">
    <property type="nucleotide sequence ID" value="XM_046194796.1"/>
</dbReference>
<dbReference type="PRINTS" id="PR00081">
    <property type="entry name" value="GDHRDH"/>
</dbReference>
<dbReference type="SUPFAM" id="SSF51735">
    <property type="entry name" value="NAD(P)-binding Rossmann-fold domains"/>
    <property type="match status" value="1"/>
</dbReference>
<dbReference type="EMBL" id="JAGMUX010000001">
    <property type="protein sequence ID" value="KAH7269917.1"/>
    <property type="molecule type" value="Genomic_DNA"/>
</dbReference>
<sequence>MRILYNHGSSAMCTFATTLDIAITTHITKKGTIMSLPIITPDTTIALVTGANQGIGFEIAKKLASENNDYHVIVSGRRSQAVQEAISVLQAQGLNVSPLILDITSDDSIAAAVEAIGDKFGRLDILINNSAISGYGMTVSPRELMMAVYNTNCIGTTLVTDSFIPLLERSTKTRRIVFVSTALGSLTLKADPTNPMHSFDFGVYTHSKSALNMIALHYAIRYENDSQWKINIACPGHNSRTALNGYAGTEPVDLGAISSVKAATLAPDGETGTFKDDKRVIPW</sequence>
<dbReference type="Pfam" id="PF00106">
    <property type="entry name" value="adh_short"/>
    <property type="match status" value="1"/>
</dbReference>
<keyword evidence="2" id="KW-0521">NADP</keyword>
<dbReference type="InterPro" id="IPR036291">
    <property type="entry name" value="NAD(P)-bd_dom_sf"/>
</dbReference>
<keyword evidence="5" id="KW-1185">Reference proteome</keyword>
<dbReference type="AlphaFoldDB" id="A0A9P9R8N9"/>
<name>A0A9P9R8N9_FUSRE</name>
<dbReference type="PANTHER" id="PTHR43490:SF99">
    <property type="entry name" value="SHORT-CHAIN DEHYDROGENASE_REDUCTASE"/>
    <property type="match status" value="1"/>
</dbReference>
<comment type="caution">
    <text evidence="4">The sequence shown here is derived from an EMBL/GenBank/DDBJ whole genome shotgun (WGS) entry which is preliminary data.</text>
</comment>
<dbReference type="PANTHER" id="PTHR43490">
    <property type="entry name" value="(+)-NEOMENTHOL DEHYDROGENASE"/>
    <property type="match status" value="1"/>
</dbReference>
<accession>A0A9P9R8N9</accession>
<proteinExistence type="inferred from homology"/>
<dbReference type="GeneID" id="70224750"/>
<dbReference type="GO" id="GO:0016491">
    <property type="term" value="F:oxidoreductase activity"/>
    <property type="evidence" value="ECO:0007669"/>
    <property type="project" value="UniProtKB-KW"/>
</dbReference>
<dbReference type="Proteomes" id="UP000720189">
    <property type="component" value="Unassembled WGS sequence"/>
</dbReference>
<evidence type="ECO:0000256" key="2">
    <source>
        <dbReference type="ARBA" id="ARBA00022857"/>
    </source>
</evidence>